<name>A0A1Y9TKS0_9LECA</name>
<organism evidence="1">
    <name type="scientific">Gomphillus americanus</name>
    <dbReference type="NCBI Taxonomy" id="1940652"/>
    <lineage>
        <taxon>Eukaryota</taxon>
        <taxon>Fungi</taxon>
        <taxon>Dikarya</taxon>
        <taxon>Ascomycota</taxon>
        <taxon>Pezizomycotina</taxon>
        <taxon>Lecanoromycetes</taxon>
        <taxon>OSLEUM clade</taxon>
        <taxon>Ostropomycetidae</taxon>
        <taxon>Ostropales</taxon>
        <taxon>Graphidaceae</taxon>
        <taxon>Gomphilloideae</taxon>
        <taxon>Gomphillus</taxon>
    </lineage>
</organism>
<dbReference type="EMBL" id="KY353115">
    <property type="protein sequence ID" value="ARO90081.1"/>
    <property type="molecule type" value="Genomic_DNA"/>
</dbReference>
<dbReference type="GO" id="GO:0005840">
    <property type="term" value="C:ribosome"/>
    <property type="evidence" value="ECO:0007669"/>
    <property type="project" value="UniProtKB-KW"/>
</dbReference>
<evidence type="ECO:0000313" key="1">
    <source>
        <dbReference type="EMBL" id="ARO90081.1"/>
    </source>
</evidence>
<proteinExistence type="predicted"/>
<sequence length="428" mass="51369">MNKEWYNSLYSFNKNSVRFIPAIYDYTFKLLKWYFNMSNDWIEKKIQLSKYKKMRRTSGRKLWISNPEIKYFNERINITIYIYNRTYNLLKKKLEAFEYILGSNIEKVELKKYKNYAMKTKFANLKLLKGEYPMYIGTNKIIYDKSRDYYIRVIKWLKLNKYTHMIQYRSKIFSMVLNNKNLVKLLKLLKNQHYNYLIHQFNRQLIYLKLKQAMLFNQFKYNELYLFPLTEFLKTIYKKKIVWNIVTLKNYYLSTSILLQIIATKVKKSKFRGRSYLPLNSAMSNIRVPILSKSRLAGEVKSYIGIQNVRLNEFSPIKKDWINQFLLVNQKSKMRYKNIDQLVLSNLENKIVAGVFIKMAGRLSKRYRADKAIKKFKFKGTLRNVYSAHRNLSSSLSRGYSNINIEKSRIDSKVRIGAFGLTGWVASY</sequence>
<dbReference type="RefSeq" id="YP_009370476.1">
    <property type="nucleotide sequence ID" value="NC_034790.1"/>
</dbReference>
<protein>
    <submittedName>
        <fullName evidence="1">Ribosomal protein subunit 3</fullName>
    </submittedName>
</protein>
<reference evidence="1" key="1">
    <citation type="submission" date="2016-12" db="EMBL/GenBank/DDBJ databases">
        <title>The complete mitochondrial genome of the lichenized fungus Gomphillus americanus.</title>
        <authorList>
            <person name="Morgenstern J.L."/>
            <person name="Keepers K.G."/>
            <person name="Pogoda C.S."/>
            <person name="Tripp E.A."/>
            <person name="Lendemer J.C."/>
            <person name="Kane N.C."/>
        </authorList>
    </citation>
    <scope>NUCLEOTIDE SEQUENCE</scope>
</reference>
<accession>A0A1Y9TKS0</accession>
<keyword evidence="1" id="KW-0687">Ribonucleoprotein</keyword>
<keyword evidence="1" id="KW-0689">Ribosomal protein</keyword>
<keyword evidence="1" id="KW-0496">Mitochondrion</keyword>
<dbReference type="AlphaFoldDB" id="A0A1Y9TKS0"/>
<gene>
    <name evidence="1" type="primary">rps3</name>
</gene>
<geneLocation type="mitochondrion" evidence="1"/>
<dbReference type="GeneID" id="32887741"/>